<sequence length="36" mass="4563">MKNDVYLFQQGVDAFNNRCFYDAHEFWEELWLEYKL</sequence>
<gene>
    <name evidence="1" type="ORF">METZ01_LOCUS316727</name>
</gene>
<dbReference type="InterPro" id="IPR023203">
    <property type="entry name" value="TTHA0068_sf"/>
</dbReference>
<proteinExistence type="predicted"/>
<dbReference type="Gene3D" id="1.10.3450.10">
    <property type="entry name" value="TTHA0068-like"/>
    <property type="match status" value="1"/>
</dbReference>
<accession>A0A382NRR1</accession>
<dbReference type="InterPro" id="IPR005500">
    <property type="entry name" value="DUF309"/>
</dbReference>
<dbReference type="AlphaFoldDB" id="A0A382NRR1"/>
<evidence type="ECO:0000313" key="1">
    <source>
        <dbReference type="EMBL" id="SVC63873.1"/>
    </source>
</evidence>
<feature type="non-terminal residue" evidence="1">
    <location>
        <position position="36"/>
    </location>
</feature>
<dbReference type="EMBL" id="UINC01102334">
    <property type="protein sequence ID" value="SVC63873.1"/>
    <property type="molecule type" value="Genomic_DNA"/>
</dbReference>
<reference evidence="1" key="1">
    <citation type="submission" date="2018-05" db="EMBL/GenBank/DDBJ databases">
        <authorList>
            <person name="Lanie J.A."/>
            <person name="Ng W.-L."/>
            <person name="Kazmierczak K.M."/>
            <person name="Andrzejewski T.M."/>
            <person name="Davidsen T.M."/>
            <person name="Wayne K.J."/>
            <person name="Tettelin H."/>
            <person name="Glass J.I."/>
            <person name="Rusch D."/>
            <person name="Podicherti R."/>
            <person name="Tsui H.-C.T."/>
            <person name="Winkler M.E."/>
        </authorList>
    </citation>
    <scope>NUCLEOTIDE SEQUENCE</scope>
</reference>
<name>A0A382NRR1_9ZZZZ</name>
<protein>
    <recommendedName>
        <fullName evidence="2">DUF309 domain-containing protein</fullName>
    </recommendedName>
</protein>
<dbReference type="Pfam" id="PF03745">
    <property type="entry name" value="DUF309"/>
    <property type="match status" value="1"/>
</dbReference>
<organism evidence="1">
    <name type="scientific">marine metagenome</name>
    <dbReference type="NCBI Taxonomy" id="408172"/>
    <lineage>
        <taxon>unclassified sequences</taxon>
        <taxon>metagenomes</taxon>
        <taxon>ecological metagenomes</taxon>
    </lineage>
</organism>
<dbReference type="SUPFAM" id="SSF140663">
    <property type="entry name" value="TTHA0068-like"/>
    <property type="match status" value="1"/>
</dbReference>
<evidence type="ECO:0008006" key="2">
    <source>
        <dbReference type="Google" id="ProtNLM"/>
    </source>
</evidence>